<keyword evidence="3" id="KW-0808">Transferase</keyword>
<dbReference type="EMBL" id="BKZW01000001">
    <property type="protein sequence ID" value="GER86021.1"/>
    <property type="molecule type" value="Genomic_DNA"/>
</dbReference>
<gene>
    <name evidence="7" type="ORF">KDW_01830</name>
</gene>
<evidence type="ECO:0000313" key="7">
    <source>
        <dbReference type="EMBL" id="GER86021.1"/>
    </source>
</evidence>
<dbReference type="PANTHER" id="PTHR11051:SF8">
    <property type="entry name" value="PROTEIN-GLUCOSYLGALACTOSYLHYDROXYLYSINE GLUCOSIDASE"/>
    <property type="match status" value="1"/>
</dbReference>
<dbReference type="GO" id="GO:0016757">
    <property type="term" value="F:glycosyltransferase activity"/>
    <property type="evidence" value="ECO:0007669"/>
    <property type="project" value="UniProtKB-KW"/>
</dbReference>
<dbReference type="Pfam" id="PF03632">
    <property type="entry name" value="Glyco_hydro_65m"/>
    <property type="match status" value="1"/>
</dbReference>
<dbReference type="Gene3D" id="2.70.98.40">
    <property type="entry name" value="Glycoside hydrolase, family 65, N-terminal domain"/>
    <property type="match status" value="1"/>
</dbReference>
<organism evidence="7 8">
    <name type="scientific">Dictyobacter vulcani</name>
    <dbReference type="NCBI Taxonomy" id="2607529"/>
    <lineage>
        <taxon>Bacteria</taxon>
        <taxon>Bacillati</taxon>
        <taxon>Chloroflexota</taxon>
        <taxon>Ktedonobacteria</taxon>
        <taxon>Ktedonobacterales</taxon>
        <taxon>Dictyobacteraceae</taxon>
        <taxon>Dictyobacter</taxon>
    </lineage>
</organism>
<keyword evidence="8" id="KW-1185">Reference proteome</keyword>
<proteinExistence type="inferred from homology"/>
<dbReference type="Gene3D" id="2.60.420.10">
    <property type="entry name" value="Maltose phosphorylase, domain 3"/>
    <property type="match status" value="1"/>
</dbReference>
<feature type="domain" description="Glycoside hydrolase family 65 N-terminal" evidence="6">
    <location>
        <begin position="16"/>
        <end position="247"/>
    </location>
</feature>
<comment type="similarity">
    <text evidence="1">Belongs to the glycosyl hydrolase 65 family.</text>
</comment>
<evidence type="ECO:0000256" key="2">
    <source>
        <dbReference type="ARBA" id="ARBA00022676"/>
    </source>
</evidence>
<dbReference type="GO" id="GO:0004553">
    <property type="term" value="F:hydrolase activity, hydrolyzing O-glycosyl compounds"/>
    <property type="evidence" value="ECO:0007669"/>
    <property type="project" value="TreeGrafter"/>
</dbReference>
<dbReference type="InterPro" id="IPR005195">
    <property type="entry name" value="Glyco_hydro_65_M"/>
</dbReference>
<evidence type="ECO:0000313" key="8">
    <source>
        <dbReference type="Proteomes" id="UP000326912"/>
    </source>
</evidence>
<dbReference type="Gene3D" id="1.50.10.10">
    <property type="match status" value="1"/>
</dbReference>
<dbReference type="InterPro" id="IPR005196">
    <property type="entry name" value="Glyco_hydro_65_N"/>
</dbReference>
<accession>A0A5J4KIS1</accession>
<dbReference type="RefSeq" id="WP_162004847.1">
    <property type="nucleotide sequence ID" value="NZ_BKZW01000001.1"/>
</dbReference>
<evidence type="ECO:0000256" key="3">
    <source>
        <dbReference type="ARBA" id="ARBA00022679"/>
    </source>
</evidence>
<evidence type="ECO:0000259" key="5">
    <source>
        <dbReference type="Pfam" id="PF03632"/>
    </source>
</evidence>
<dbReference type="InterPro" id="IPR011013">
    <property type="entry name" value="Gal_mutarotase_sf_dom"/>
</dbReference>
<dbReference type="PIRSF" id="PIRSF036289">
    <property type="entry name" value="Glycosyl_hydrolase_malt_phosph"/>
    <property type="match status" value="1"/>
</dbReference>
<protein>
    <submittedName>
        <fullName evidence="7">Kojibiose phosphorylase</fullName>
    </submittedName>
</protein>
<dbReference type="Proteomes" id="UP000326912">
    <property type="component" value="Unassembled WGS sequence"/>
</dbReference>
<dbReference type="GO" id="GO:0030246">
    <property type="term" value="F:carbohydrate binding"/>
    <property type="evidence" value="ECO:0007669"/>
    <property type="project" value="InterPro"/>
</dbReference>
<dbReference type="AlphaFoldDB" id="A0A5J4KIS1"/>
<dbReference type="Pfam" id="PF03636">
    <property type="entry name" value="Glyco_hydro_65N"/>
    <property type="match status" value="1"/>
</dbReference>
<feature type="active site" description="Proton donor" evidence="4">
    <location>
        <position position="490"/>
    </location>
</feature>
<evidence type="ECO:0000256" key="4">
    <source>
        <dbReference type="PIRSR" id="PIRSR036289-50"/>
    </source>
</evidence>
<dbReference type="SUPFAM" id="SSF48208">
    <property type="entry name" value="Six-hairpin glycosidases"/>
    <property type="match status" value="1"/>
</dbReference>
<dbReference type="SUPFAM" id="SSF74650">
    <property type="entry name" value="Galactose mutarotase-like"/>
    <property type="match status" value="1"/>
</dbReference>
<evidence type="ECO:0000256" key="1">
    <source>
        <dbReference type="ARBA" id="ARBA00006768"/>
    </source>
</evidence>
<dbReference type="InterPro" id="IPR037018">
    <property type="entry name" value="GH65_N"/>
</dbReference>
<dbReference type="InterPro" id="IPR008928">
    <property type="entry name" value="6-hairpin_glycosidase_sf"/>
</dbReference>
<name>A0A5J4KIS1_9CHLR</name>
<evidence type="ECO:0000259" key="6">
    <source>
        <dbReference type="Pfam" id="PF03636"/>
    </source>
</evidence>
<dbReference type="GO" id="GO:0005975">
    <property type="term" value="P:carbohydrate metabolic process"/>
    <property type="evidence" value="ECO:0007669"/>
    <property type="project" value="InterPro"/>
</dbReference>
<feature type="domain" description="Glycoside hydrolase family 65 central catalytic" evidence="5">
    <location>
        <begin position="314"/>
        <end position="692"/>
    </location>
</feature>
<dbReference type="PANTHER" id="PTHR11051">
    <property type="entry name" value="GLYCOSYL HYDROLASE-RELATED"/>
    <property type="match status" value="1"/>
</dbReference>
<dbReference type="InterPro" id="IPR017045">
    <property type="entry name" value="Malt_Pase/Glycosyl_Hdrlase"/>
</dbReference>
<comment type="caution">
    <text evidence="7">The sequence shown here is derived from an EMBL/GenBank/DDBJ whole genome shotgun (WGS) entry which is preliminary data.</text>
</comment>
<sequence length="738" mass="83498">MGNLWQISEESLSTNLKQMQSQETVFTVGNGYFCTRGTFEEGYPHGTPATLLFGVFDAIPIAKEELANAPDWVGIQLFVNGERFRLDKGKLLSYTRTLDIQTGLLIRTVQWESPSGIKVRINSERFASLADEHLGMIRYSVTLDEAPKDQAVDVSLRANFNAARGNYDVMHWDTLDQGHTSDLLWLESRTKKTQVTLAQSMSFNSGDSELRKEFVDGDTEPSIRLTGSLAPGATITAEKVVMMYTSRDGDEPLQATLDHHQKLLHTAAEATAGSAHTVLVFDDQFQQQKAAWEQYWQQADVVIEGDNKAQVGVRYNIYQLRINVSAHDSRYSIAAKGMTGFGYRGHVFHDTEIFMLPFFTYVLPDIARDLLLYRYHLLAAARKKAASNGYDGAQFPWESTLNGEETTPPSIVHPETGEVMPVLNGFIELHITSSIAYATWEYWRVTGDDAFMRDYGAELLLSTALFWDSRAEKNEHHHNYTISDVIGPDEWHEHVNNNAHTNIMAKRNIQTALSTLKWLKTAAPAKANALTEQLNLTDERLMHMQDVQEHLYVPQDAHTGLIEQFDGFFKLPTFDQSKYKGRKDSYQGILGISEVQKYQLIKQADVLMMLTMLRQETDENTKKVNWDYYFPITDHDYGSSLTPALHAILGNELGHTEEAYRMFMKGALVDIENLRGNTPEGIHAACSGAVWQAVVFGFAGLRVTETGYSTEPHWPDNWQRLAFQFKHKGETVKVDLHR</sequence>
<keyword evidence="2" id="KW-0328">Glycosyltransferase</keyword>
<reference evidence="7 8" key="1">
    <citation type="submission" date="2019-10" db="EMBL/GenBank/DDBJ databases">
        <title>Dictyobacter vulcani sp. nov., within the class Ktedonobacteria, isolated from soil of volcanic Mt. Zao.</title>
        <authorList>
            <person name="Zheng Y."/>
            <person name="Wang C.M."/>
            <person name="Sakai Y."/>
            <person name="Abe K."/>
            <person name="Yokota A."/>
            <person name="Yabe S."/>
        </authorList>
    </citation>
    <scope>NUCLEOTIDE SEQUENCE [LARGE SCALE GENOMIC DNA]</scope>
    <source>
        <strain evidence="7 8">W12</strain>
    </source>
</reference>
<dbReference type="InterPro" id="IPR012341">
    <property type="entry name" value="6hp_glycosidase-like_sf"/>
</dbReference>